<protein>
    <submittedName>
        <fullName evidence="2">M15 family metallopeptidase</fullName>
    </submittedName>
</protein>
<name>A0ABW7H4B2_9BURK</name>
<dbReference type="Proteomes" id="UP001606303">
    <property type="component" value="Unassembled WGS sequence"/>
</dbReference>
<gene>
    <name evidence="2" type="ORF">ACG01O_20810</name>
</gene>
<evidence type="ECO:0000313" key="2">
    <source>
        <dbReference type="EMBL" id="MFG6469078.1"/>
    </source>
</evidence>
<organism evidence="2 3">
    <name type="scientific">Pelomonas baiyunensis</name>
    <dbReference type="NCBI Taxonomy" id="3299026"/>
    <lineage>
        <taxon>Bacteria</taxon>
        <taxon>Pseudomonadati</taxon>
        <taxon>Pseudomonadota</taxon>
        <taxon>Betaproteobacteria</taxon>
        <taxon>Burkholderiales</taxon>
        <taxon>Sphaerotilaceae</taxon>
        <taxon>Roseateles</taxon>
    </lineage>
</organism>
<evidence type="ECO:0000313" key="3">
    <source>
        <dbReference type="Proteomes" id="UP001606303"/>
    </source>
</evidence>
<reference evidence="2 3" key="1">
    <citation type="submission" date="2024-08" db="EMBL/GenBank/DDBJ databases">
        <authorList>
            <person name="Lu H."/>
        </authorList>
    </citation>
    <scope>NUCLEOTIDE SEQUENCE [LARGE SCALE GENOMIC DNA]</scope>
    <source>
        <strain evidence="2 3">BYS87W</strain>
    </source>
</reference>
<comment type="caution">
    <text evidence="2">The sequence shown here is derived from an EMBL/GenBank/DDBJ whole genome shotgun (WGS) entry which is preliminary data.</text>
</comment>
<dbReference type="InterPro" id="IPR039561">
    <property type="entry name" value="Peptidase_M15C"/>
</dbReference>
<accession>A0ABW7H4B2</accession>
<dbReference type="CDD" id="cd14845">
    <property type="entry name" value="L-Ala-D-Glu_peptidase_like"/>
    <property type="match status" value="1"/>
</dbReference>
<keyword evidence="3" id="KW-1185">Reference proteome</keyword>
<feature type="domain" description="Peptidase M15C" evidence="1">
    <location>
        <begin position="130"/>
        <end position="192"/>
    </location>
</feature>
<dbReference type="InterPro" id="IPR009045">
    <property type="entry name" value="Zn_M74/Hedgehog-like"/>
</dbReference>
<dbReference type="Gene3D" id="3.30.1380.10">
    <property type="match status" value="1"/>
</dbReference>
<sequence length="201" mass="22315">MVLVALAAVPLAAYWLRQAAPPELYDHTRQRPGNAQVAALLEGEQLVPPPSLPPELFLQAEVQSARPLIGSANREWALLDAEFRQRLLAIFRLMQERHGYELVLLEGYRSAERQAALQALGPTVTLAGANDSYHQYGLAADIAFVREGRIVLSERDAWALRGYELYGALAQELGLTWGGTWTRLRDLGHIELPRAGVIRGR</sequence>
<dbReference type="Pfam" id="PF13539">
    <property type="entry name" value="Peptidase_M15_4"/>
    <property type="match status" value="1"/>
</dbReference>
<proteinExistence type="predicted"/>
<dbReference type="EMBL" id="JBIGIB010000007">
    <property type="protein sequence ID" value="MFG6469078.1"/>
    <property type="molecule type" value="Genomic_DNA"/>
</dbReference>
<evidence type="ECO:0000259" key="1">
    <source>
        <dbReference type="Pfam" id="PF13539"/>
    </source>
</evidence>
<dbReference type="SUPFAM" id="SSF55166">
    <property type="entry name" value="Hedgehog/DD-peptidase"/>
    <property type="match status" value="1"/>
</dbReference>